<dbReference type="InParanoid" id="A0A409VH38"/>
<organism evidence="3 4">
    <name type="scientific">Gymnopilus dilepis</name>
    <dbReference type="NCBI Taxonomy" id="231916"/>
    <lineage>
        <taxon>Eukaryota</taxon>
        <taxon>Fungi</taxon>
        <taxon>Dikarya</taxon>
        <taxon>Basidiomycota</taxon>
        <taxon>Agaricomycotina</taxon>
        <taxon>Agaricomycetes</taxon>
        <taxon>Agaricomycetidae</taxon>
        <taxon>Agaricales</taxon>
        <taxon>Agaricineae</taxon>
        <taxon>Hymenogastraceae</taxon>
        <taxon>Gymnopilus</taxon>
    </lineage>
</organism>
<dbReference type="Proteomes" id="UP000284706">
    <property type="component" value="Unassembled WGS sequence"/>
</dbReference>
<dbReference type="STRING" id="231916.A0A409VH38"/>
<feature type="region of interest" description="Disordered" evidence="1">
    <location>
        <begin position="312"/>
        <end position="335"/>
    </location>
</feature>
<keyword evidence="2" id="KW-0472">Membrane</keyword>
<feature type="transmembrane region" description="Helical" evidence="2">
    <location>
        <begin position="125"/>
        <end position="149"/>
    </location>
</feature>
<dbReference type="EMBL" id="NHYE01005651">
    <property type="protein sequence ID" value="PPQ65550.1"/>
    <property type="molecule type" value="Genomic_DNA"/>
</dbReference>
<proteinExistence type="predicted"/>
<sequence>MQFGLPQADLLGTAFEAIFYGAYAMVFIKHMHILYRRRSRAWSHLYLQATSITLFALMTTHMIIDIIRSMQAFTFNMDIPNAPILYFEHFNSFLSRMRTSVYNGATLVSDLFLVYRCFVIWGGNYLVALIPFLLFLVDIAMAVWATNSLNVAKSGDPFAATLVGLRSKYIFIVTLTLNLVCTALIAYRIWTIQKEVAPYMSSDNPRSLNRIIALMIESAAVYSALLIALIITDSVGSPVFFLILDFALVIPTCAPTNNPFENLVTGHQFRSGTPRASYDKTLSVKFTPHTIGSTTADVGSSGVHIQLESFRHPRQSYQPGRQDEDQELQKQTMDV</sequence>
<evidence type="ECO:0008006" key="5">
    <source>
        <dbReference type="Google" id="ProtNLM"/>
    </source>
</evidence>
<evidence type="ECO:0000313" key="4">
    <source>
        <dbReference type="Proteomes" id="UP000284706"/>
    </source>
</evidence>
<reference evidence="3 4" key="1">
    <citation type="journal article" date="2018" name="Evol. Lett.">
        <title>Horizontal gene cluster transfer increased hallucinogenic mushroom diversity.</title>
        <authorList>
            <person name="Reynolds H.T."/>
            <person name="Vijayakumar V."/>
            <person name="Gluck-Thaler E."/>
            <person name="Korotkin H.B."/>
            <person name="Matheny P.B."/>
            <person name="Slot J.C."/>
        </authorList>
    </citation>
    <scope>NUCLEOTIDE SEQUENCE [LARGE SCALE GENOMIC DNA]</scope>
    <source>
        <strain evidence="3 4">SRW20</strain>
    </source>
</reference>
<evidence type="ECO:0000256" key="1">
    <source>
        <dbReference type="SAM" id="MobiDB-lite"/>
    </source>
</evidence>
<name>A0A409VH38_9AGAR</name>
<comment type="caution">
    <text evidence="3">The sequence shown here is derived from an EMBL/GenBank/DDBJ whole genome shotgun (WGS) entry which is preliminary data.</text>
</comment>
<evidence type="ECO:0000256" key="2">
    <source>
        <dbReference type="SAM" id="Phobius"/>
    </source>
</evidence>
<dbReference type="OrthoDB" id="2751465at2759"/>
<dbReference type="AlphaFoldDB" id="A0A409VH38"/>
<keyword evidence="4" id="KW-1185">Reference proteome</keyword>
<keyword evidence="2" id="KW-0812">Transmembrane</keyword>
<feature type="transmembrane region" description="Helical" evidence="2">
    <location>
        <begin position="211"/>
        <end position="231"/>
    </location>
</feature>
<feature type="transmembrane region" description="Helical" evidence="2">
    <location>
        <begin position="12"/>
        <end position="33"/>
    </location>
</feature>
<keyword evidence="2" id="KW-1133">Transmembrane helix</keyword>
<protein>
    <recommendedName>
        <fullName evidence="5">THH1/TOM1/TOM3 domain-containing protein</fullName>
    </recommendedName>
</protein>
<feature type="transmembrane region" description="Helical" evidence="2">
    <location>
        <begin position="45"/>
        <end position="67"/>
    </location>
</feature>
<feature type="transmembrane region" description="Helical" evidence="2">
    <location>
        <begin position="100"/>
        <end position="118"/>
    </location>
</feature>
<evidence type="ECO:0000313" key="3">
    <source>
        <dbReference type="EMBL" id="PPQ65550.1"/>
    </source>
</evidence>
<feature type="transmembrane region" description="Helical" evidence="2">
    <location>
        <begin position="169"/>
        <end position="190"/>
    </location>
</feature>
<gene>
    <name evidence="3" type="ORF">CVT26_000507</name>
</gene>
<accession>A0A409VH38</accession>